<evidence type="ECO:0000256" key="2">
    <source>
        <dbReference type="ARBA" id="ARBA00022475"/>
    </source>
</evidence>
<evidence type="ECO:0008006" key="9">
    <source>
        <dbReference type="Google" id="ProtNLM"/>
    </source>
</evidence>
<feature type="transmembrane region" description="Helical" evidence="6">
    <location>
        <begin position="98"/>
        <end position="116"/>
    </location>
</feature>
<comment type="caution">
    <text evidence="7">The sequence shown here is derived from an EMBL/GenBank/DDBJ whole genome shotgun (WGS) entry which is preliminary data.</text>
</comment>
<dbReference type="Gene3D" id="1.10.3730.20">
    <property type="match status" value="1"/>
</dbReference>
<dbReference type="EMBL" id="JAAGWD010000003">
    <property type="protein sequence ID" value="NEM97741.1"/>
    <property type="molecule type" value="Genomic_DNA"/>
</dbReference>
<dbReference type="GO" id="GO:0005886">
    <property type="term" value="C:plasma membrane"/>
    <property type="evidence" value="ECO:0007669"/>
    <property type="project" value="UniProtKB-SubCell"/>
</dbReference>
<comment type="subcellular location">
    <subcellularLocation>
        <location evidence="1">Cell membrane</location>
        <topology evidence="1">Multi-pass membrane protein</topology>
    </subcellularLocation>
</comment>
<feature type="transmembrane region" description="Helical" evidence="6">
    <location>
        <begin position="71"/>
        <end position="92"/>
    </location>
</feature>
<evidence type="ECO:0000256" key="6">
    <source>
        <dbReference type="SAM" id="Phobius"/>
    </source>
</evidence>
<dbReference type="Proteomes" id="UP000474777">
    <property type="component" value="Unassembled WGS sequence"/>
</dbReference>
<name>A0A6B3LWC1_9BACT</name>
<keyword evidence="2" id="KW-1003">Cell membrane</keyword>
<evidence type="ECO:0000313" key="7">
    <source>
        <dbReference type="EMBL" id="NEM97741.1"/>
    </source>
</evidence>
<keyword evidence="4 6" id="KW-1133">Transmembrane helix</keyword>
<evidence type="ECO:0000256" key="3">
    <source>
        <dbReference type="ARBA" id="ARBA00022692"/>
    </source>
</evidence>
<dbReference type="PANTHER" id="PTHR30561">
    <property type="entry name" value="SMR FAMILY PROTON-DEPENDENT DRUG EFFLUX TRANSPORTER SUGE"/>
    <property type="match status" value="1"/>
</dbReference>
<feature type="transmembrane region" description="Helical" evidence="6">
    <location>
        <begin position="42"/>
        <end position="64"/>
    </location>
</feature>
<keyword evidence="5 6" id="KW-0472">Membrane</keyword>
<dbReference type="SUPFAM" id="SSF103481">
    <property type="entry name" value="Multidrug resistance efflux transporter EmrE"/>
    <property type="match status" value="1"/>
</dbReference>
<gene>
    <name evidence="7" type="ORF">GXP69_08550</name>
</gene>
<evidence type="ECO:0000256" key="5">
    <source>
        <dbReference type="ARBA" id="ARBA00023136"/>
    </source>
</evidence>
<protein>
    <recommendedName>
        <fullName evidence="9">EamA domain-containing protein</fullName>
    </recommendedName>
</protein>
<reference evidence="7 8" key="1">
    <citation type="submission" date="2020-02" db="EMBL/GenBank/DDBJ databases">
        <authorList>
            <person name="Kim M.K."/>
        </authorList>
    </citation>
    <scope>NUCLEOTIDE SEQUENCE [LARGE SCALE GENOMIC DNA]</scope>
    <source>
        <strain evidence="7 8">BT327</strain>
    </source>
</reference>
<evidence type="ECO:0000313" key="8">
    <source>
        <dbReference type="Proteomes" id="UP000474777"/>
    </source>
</evidence>
<evidence type="ECO:0000256" key="1">
    <source>
        <dbReference type="ARBA" id="ARBA00004651"/>
    </source>
</evidence>
<dbReference type="Pfam" id="PF10639">
    <property type="entry name" value="TMEM234"/>
    <property type="match status" value="1"/>
</dbReference>
<dbReference type="RefSeq" id="WP_163914384.1">
    <property type="nucleotide sequence ID" value="NZ_JAAGWD010000003.1"/>
</dbReference>
<accession>A0A6B3LWC1</accession>
<keyword evidence="3 6" id="KW-0812">Transmembrane</keyword>
<evidence type="ECO:0000256" key="4">
    <source>
        <dbReference type="ARBA" id="ARBA00022989"/>
    </source>
</evidence>
<proteinExistence type="predicted"/>
<dbReference type="InterPro" id="IPR018908">
    <property type="entry name" value="TMEM234"/>
</dbReference>
<sequence>MIKTILYILIYAAFNVSGAALIKWQLKGKSLDSLDQWLKLMLNIPFILAFLLIVLSALAFFKALSTNSFSLIIPIATGINFILTIAVGYYLFQDKLSLLSFVGFILIITGIIVLSFNNQTQHV</sequence>
<dbReference type="InterPro" id="IPR000390">
    <property type="entry name" value="Small_drug/metabolite_transptr"/>
</dbReference>
<dbReference type="AlphaFoldDB" id="A0A6B3LWC1"/>
<dbReference type="PANTHER" id="PTHR30561:SF9">
    <property type="entry name" value="4-AMINO-4-DEOXY-L-ARABINOSE-PHOSPHOUNDECAPRENOL FLIPPASE SUBUNIT ARNF-RELATED"/>
    <property type="match status" value="1"/>
</dbReference>
<keyword evidence="8" id="KW-1185">Reference proteome</keyword>
<dbReference type="InterPro" id="IPR037185">
    <property type="entry name" value="EmrE-like"/>
</dbReference>
<dbReference type="GO" id="GO:0022857">
    <property type="term" value="F:transmembrane transporter activity"/>
    <property type="evidence" value="ECO:0007669"/>
    <property type="project" value="InterPro"/>
</dbReference>
<organism evidence="7 8">
    <name type="scientific">Pontibacter burrus</name>
    <dbReference type="NCBI Taxonomy" id="2704466"/>
    <lineage>
        <taxon>Bacteria</taxon>
        <taxon>Pseudomonadati</taxon>
        <taxon>Bacteroidota</taxon>
        <taxon>Cytophagia</taxon>
        <taxon>Cytophagales</taxon>
        <taxon>Hymenobacteraceae</taxon>
        <taxon>Pontibacter</taxon>
    </lineage>
</organism>